<dbReference type="AlphaFoldDB" id="A7N7W2"/>
<organism evidence="3 4">
    <name type="scientific">Vibrio campbellii (strain ATCC BAA-1116)</name>
    <dbReference type="NCBI Taxonomy" id="2902295"/>
    <lineage>
        <taxon>Bacteria</taxon>
        <taxon>Pseudomonadati</taxon>
        <taxon>Pseudomonadota</taxon>
        <taxon>Gammaproteobacteria</taxon>
        <taxon>Vibrionales</taxon>
        <taxon>Vibrionaceae</taxon>
        <taxon>Vibrio</taxon>
    </lineage>
</organism>
<protein>
    <recommendedName>
        <fullName evidence="2">Restriction endonuclease type I HsdR second RecA-like helicase domain-containing protein</fullName>
    </recommendedName>
</protein>
<dbReference type="PANTHER" id="PTHR30195">
    <property type="entry name" value="TYPE I SITE-SPECIFIC DEOXYRIBONUCLEASE PROTEIN SUBUNIT M AND R"/>
    <property type="match status" value="1"/>
</dbReference>
<evidence type="ECO:0000313" key="4">
    <source>
        <dbReference type="Proteomes" id="UP000008152"/>
    </source>
</evidence>
<dbReference type="Pfam" id="PF22679">
    <property type="entry name" value="T1R_D3-like"/>
    <property type="match status" value="1"/>
</dbReference>
<dbReference type="Gene3D" id="3.40.50.300">
    <property type="entry name" value="P-loop containing nucleotide triphosphate hydrolases"/>
    <property type="match status" value="1"/>
</dbReference>
<dbReference type="InterPro" id="IPR051268">
    <property type="entry name" value="Type-I_R_enzyme_R_subunit"/>
</dbReference>
<dbReference type="GO" id="GO:0009307">
    <property type="term" value="P:DNA restriction-modification system"/>
    <property type="evidence" value="ECO:0007669"/>
    <property type="project" value="UniProtKB-KW"/>
</dbReference>
<accession>A7N7W2</accession>
<dbReference type="InterPro" id="IPR055180">
    <property type="entry name" value="HsdR_RecA-like_helicase_dom_2"/>
</dbReference>
<dbReference type="PANTHER" id="PTHR30195:SF15">
    <property type="entry name" value="TYPE I RESTRICTION ENZYME HINDI ENDONUCLEASE SUBUNIT"/>
    <property type="match status" value="1"/>
</dbReference>
<dbReference type="CDD" id="cd18800">
    <property type="entry name" value="SF2_C_EcoR124I-like"/>
    <property type="match status" value="1"/>
</dbReference>
<evidence type="ECO:0000313" key="3">
    <source>
        <dbReference type="EMBL" id="ABU74688.1"/>
    </source>
</evidence>
<dbReference type="KEGG" id="vha:VIBHAR_06806"/>
<reference evidence="3 4" key="1">
    <citation type="submission" date="2007-08" db="EMBL/GenBank/DDBJ databases">
        <authorList>
            <consortium name="The Vibrio harveyi Genome Sequencing Project"/>
            <person name="Bassler B."/>
            <person name="Clifton S.W."/>
            <person name="Fulton L."/>
            <person name="Delehaunty K."/>
            <person name="Fronick C."/>
            <person name="Harrison M."/>
            <person name="Markivic C."/>
            <person name="Fulton R."/>
            <person name="Tin-Wollam A.-M."/>
            <person name="Shah N."/>
            <person name="Pepin K."/>
            <person name="Nash W."/>
            <person name="Thiruvilangam P."/>
            <person name="Bhonagiri V."/>
            <person name="Waters C."/>
            <person name="Tu K.C."/>
            <person name="Irgon J."/>
            <person name="Wilson R.K."/>
        </authorList>
    </citation>
    <scope>NUCLEOTIDE SEQUENCE [LARGE SCALE GENOMIC DNA]</scope>
    <source>
        <strain evidence="4">ATCC BAA-1116 / BB120</strain>
    </source>
</reference>
<keyword evidence="1" id="KW-0680">Restriction system</keyword>
<dbReference type="EMBL" id="CP000790">
    <property type="protein sequence ID" value="ABU74688.1"/>
    <property type="molecule type" value="Genomic_DNA"/>
</dbReference>
<sequence>MIVVDKLLTGFDEPKNTVLYIDKPLKQHNLIQAIARVNRLHTKKQFGYLIDYRGILRELDTTIEKYQDLAERTQGGFDIDDLKGLYNRMDTEYKKLPGLYDDLWAIFSGVKNKQDGQALRQALAPKIDTIDGQLTDTNLKLRNDFYDALTAFANCLKVALQSATYFEDKSFDDKRQLYKNTLKSMSQLRQQVRADAEETVDYDEYSENIRAMLDKHIAGVSIEEPEGAYLVGNMGKDAKPEQMTDDEANNKKDVITGRVTKMIEQDLADDPYAQEYFSNLLKQAIEKTKEMFDSPVKQYLLFADFEQQVKDREVAGMPTDRFAELDPKIKRHVQAYYGLFLKHGLLKENGGEPLPLTEEQCFQYALDIDGIVRKAVAEFSINPSEIENQIRLGLLPLLFNDVGIDKAQAIITDVIQITRLGLSGNNKSGH</sequence>
<dbReference type="PATRIC" id="fig|338187.25.peg.3626"/>
<name>A7N7W2_VIBC1</name>
<evidence type="ECO:0000259" key="2">
    <source>
        <dbReference type="Pfam" id="PF22679"/>
    </source>
</evidence>
<feature type="domain" description="Restriction endonuclease type I HsdR second RecA-like helicase" evidence="2">
    <location>
        <begin position="1"/>
        <end position="53"/>
    </location>
</feature>
<proteinExistence type="predicted"/>
<dbReference type="REBASE" id="16092">
    <property type="entry name" value="R1.VhaBBORF6810P"/>
</dbReference>
<dbReference type="InterPro" id="IPR027417">
    <property type="entry name" value="P-loop_NTPase"/>
</dbReference>
<dbReference type="REBASE" id="69729">
    <property type="entry name" value="Vca1116ORF18525P"/>
</dbReference>
<evidence type="ECO:0000256" key="1">
    <source>
        <dbReference type="ARBA" id="ARBA00022747"/>
    </source>
</evidence>
<gene>
    <name evidence="3" type="ordered locus">VIBHAR_06806</name>
</gene>
<dbReference type="Proteomes" id="UP000008152">
    <property type="component" value="Chromosome II"/>
</dbReference>